<dbReference type="SUPFAM" id="SSF49899">
    <property type="entry name" value="Concanavalin A-like lectins/glucanases"/>
    <property type="match status" value="1"/>
</dbReference>
<feature type="domain" description="GH16" evidence="3">
    <location>
        <begin position="19"/>
        <end position="253"/>
    </location>
</feature>
<comment type="caution">
    <text evidence="4">The sequence shown here is derived from an EMBL/GenBank/DDBJ whole genome shotgun (WGS) entry which is preliminary data.</text>
</comment>
<evidence type="ECO:0000313" key="5">
    <source>
        <dbReference type="Proteomes" id="UP000276055"/>
    </source>
</evidence>
<dbReference type="PANTHER" id="PTHR10963:SF55">
    <property type="entry name" value="GLYCOSIDE HYDROLASE FAMILY 16 PROTEIN"/>
    <property type="match status" value="1"/>
</dbReference>
<dbReference type="PANTHER" id="PTHR10963">
    <property type="entry name" value="GLYCOSYL HYDROLASE-RELATED"/>
    <property type="match status" value="1"/>
</dbReference>
<name>A0A495FL03_9MICC</name>
<dbReference type="PROSITE" id="PS51762">
    <property type="entry name" value="GH16_2"/>
    <property type="match status" value="1"/>
</dbReference>
<dbReference type="GO" id="GO:0005975">
    <property type="term" value="P:carbohydrate metabolic process"/>
    <property type="evidence" value="ECO:0007669"/>
    <property type="project" value="InterPro"/>
</dbReference>
<evidence type="ECO:0000256" key="1">
    <source>
        <dbReference type="ARBA" id="ARBA00006865"/>
    </source>
</evidence>
<reference evidence="4 5" key="1">
    <citation type="submission" date="2018-10" db="EMBL/GenBank/DDBJ databases">
        <title>Genomic Encyclopedia of Type Strains, Phase IV (KMG-IV): sequencing the most valuable type-strain genomes for metagenomic binning, comparative biology and taxonomic classification.</title>
        <authorList>
            <person name="Goeker M."/>
        </authorList>
    </citation>
    <scope>NUCLEOTIDE SEQUENCE [LARGE SCALE GENOMIC DNA]</scope>
    <source>
        <strain evidence="4 5">DSM 25586</strain>
    </source>
</reference>
<comment type="similarity">
    <text evidence="1">Belongs to the glycosyl hydrolase 16 family.</text>
</comment>
<sequence length="253" mass="27263">MFAMRTAAALAAAGTLVLTGCAAAPAPERQSVLAAVAYSTQAAVVRGWGPVLAGDEFNYAGRPDPAKWNVFDGPGHAGKGIRSPGALVVGGGVVTVSGNAAGTTGGMSARFANRKYGRWEARMRTSARDSQYHPVLLLWPNNNKSPTCAEVDYAEGTADTTQIKFNLHHACHGPNFQARAARRIDTRQWHNYAVEWTPAGIVGYLDGMVWFSDSSPAHQPTVGMHQTVQLDWFPTGAHTKPSQMQVDWIRVYR</sequence>
<evidence type="ECO:0000259" key="3">
    <source>
        <dbReference type="PROSITE" id="PS51762"/>
    </source>
</evidence>
<feature type="chain" id="PRO_5039717295" evidence="2">
    <location>
        <begin position="23"/>
        <end position="253"/>
    </location>
</feature>
<evidence type="ECO:0000256" key="2">
    <source>
        <dbReference type="SAM" id="SignalP"/>
    </source>
</evidence>
<accession>A0A495FL03</accession>
<organism evidence="4 5">
    <name type="scientific">Arthrobacter oryzae</name>
    <dbReference type="NCBI Taxonomy" id="409290"/>
    <lineage>
        <taxon>Bacteria</taxon>
        <taxon>Bacillati</taxon>
        <taxon>Actinomycetota</taxon>
        <taxon>Actinomycetes</taxon>
        <taxon>Micrococcales</taxon>
        <taxon>Micrococcaceae</taxon>
        <taxon>Arthrobacter</taxon>
    </lineage>
</organism>
<dbReference type="EMBL" id="RBIR01000001">
    <property type="protein sequence ID" value="RKR29918.1"/>
    <property type="molecule type" value="Genomic_DNA"/>
</dbReference>
<feature type="signal peptide" evidence="2">
    <location>
        <begin position="1"/>
        <end position="22"/>
    </location>
</feature>
<dbReference type="PROSITE" id="PS51257">
    <property type="entry name" value="PROKAR_LIPOPROTEIN"/>
    <property type="match status" value="1"/>
</dbReference>
<keyword evidence="2" id="KW-0732">Signal</keyword>
<evidence type="ECO:0000313" key="4">
    <source>
        <dbReference type="EMBL" id="RKR29918.1"/>
    </source>
</evidence>
<dbReference type="Gene3D" id="2.60.120.200">
    <property type="match status" value="1"/>
</dbReference>
<gene>
    <name evidence="4" type="ORF">C8D78_0235</name>
</gene>
<dbReference type="InterPro" id="IPR000757">
    <property type="entry name" value="Beta-glucanase-like"/>
</dbReference>
<dbReference type="InterPro" id="IPR013320">
    <property type="entry name" value="ConA-like_dom_sf"/>
</dbReference>
<dbReference type="GO" id="GO:0004553">
    <property type="term" value="F:hydrolase activity, hydrolyzing O-glycosyl compounds"/>
    <property type="evidence" value="ECO:0007669"/>
    <property type="project" value="InterPro"/>
</dbReference>
<dbReference type="CDD" id="cd00413">
    <property type="entry name" value="Glyco_hydrolase_16"/>
    <property type="match status" value="1"/>
</dbReference>
<protein>
    <submittedName>
        <fullName evidence="4">Beta-glucanase (GH16 family)</fullName>
    </submittedName>
</protein>
<dbReference type="Pfam" id="PF00722">
    <property type="entry name" value="Glyco_hydro_16"/>
    <property type="match status" value="1"/>
</dbReference>
<proteinExistence type="inferred from homology"/>
<dbReference type="AlphaFoldDB" id="A0A495FL03"/>
<dbReference type="InterPro" id="IPR050546">
    <property type="entry name" value="Glycosyl_Hydrlase_16"/>
</dbReference>
<dbReference type="Proteomes" id="UP000276055">
    <property type="component" value="Unassembled WGS sequence"/>
</dbReference>